<comment type="subunit">
    <text evidence="3">Homodimer.</text>
</comment>
<dbReference type="Pfam" id="PF00266">
    <property type="entry name" value="Aminotran_5"/>
    <property type="match status" value="1"/>
</dbReference>
<evidence type="ECO:0000256" key="8">
    <source>
        <dbReference type="ARBA" id="ARBA00023004"/>
    </source>
</evidence>
<dbReference type="Gene3D" id="1.10.260.50">
    <property type="match status" value="1"/>
</dbReference>
<evidence type="ECO:0000256" key="7">
    <source>
        <dbReference type="ARBA" id="ARBA00022898"/>
    </source>
</evidence>
<comment type="cofactor">
    <cofactor evidence="1 11">
        <name>pyridoxal 5'-phosphate</name>
        <dbReference type="ChEBI" id="CHEBI:597326"/>
    </cofactor>
</comment>
<dbReference type="Gene3D" id="3.40.640.10">
    <property type="entry name" value="Type I PLP-dependent aspartate aminotransferase-like (Major domain)"/>
    <property type="match status" value="1"/>
</dbReference>
<protein>
    <recommendedName>
        <fullName evidence="4 12">Cysteine desulfurase</fullName>
        <ecNumber evidence="4 12">2.8.1.7</ecNumber>
    </recommendedName>
    <alternativeName>
        <fullName evidence="12">Nitrogenase metalloclusters biosynthesis protein NifS</fullName>
    </alternativeName>
</protein>
<sequence length="398" mass="42799">MSSHTPLREVYFDNSATTPLRPEVKEAMASVFDVYGNPSSHHSFGKKSNQLIKSARADVAELIGADPDEVYFTSGGSESNNLVLRGAGCTCPAGSGGHCSAGGRRHVITTKIEHPSVLSTCRCLFQEGYDVTFLDVNDKGRVSVDQVEGELRSDTLLVSVMFANNEIGTVEPIEEIAAITRKRGVLFHTDAVQAVGKIPIDVKKIGVDFLSLSGHKLNGPKGIGALYIHRDIQVCPIITGGHQEKGLRAGTENLIGIVGLAAAARMAKIELDEETRRISGLRDRLERGILELIPHCQVNGDPLNRLPNVSNVSFKFIEGEAILYRLDYQGIAVSTGSACSSGSLNPSHVLLALGLSHEMAHGSIRMSLGRENTEEDVDYVLSVFPGVIKSLRALSPFS</sequence>
<dbReference type="PANTHER" id="PTHR11601">
    <property type="entry name" value="CYSTEINE DESULFURYLASE FAMILY MEMBER"/>
    <property type="match status" value="1"/>
</dbReference>
<comment type="caution">
    <text evidence="14">The sequence shown here is derived from an EMBL/GenBank/DDBJ whole genome shotgun (WGS) entry which is preliminary data.</text>
</comment>
<evidence type="ECO:0000256" key="10">
    <source>
        <dbReference type="ARBA" id="ARBA00050776"/>
    </source>
</evidence>
<dbReference type="PROSITE" id="PS00595">
    <property type="entry name" value="AA_TRANSFER_CLASS_5"/>
    <property type="match status" value="1"/>
</dbReference>
<keyword evidence="5 12" id="KW-0808">Transferase</keyword>
<dbReference type="AlphaFoldDB" id="A0A2N1PQX8"/>
<evidence type="ECO:0000256" key="11">
    <source>
        <dbReference type="RuleBase" id="RU004504"/>
    </source>
</evidence>
<evidence type="ECO:0000256" key="1">
    <source>
        <dbReference type="ARBA" id="ARBA00001933"/>
    </source>
</evidence>
<dbReference type="InterPro" id="IPR016454">
    <property type="entry name" value="Cysteine_dSase"/>
</dbReference>
<dbReference type="PIRSF" id="PIRSF005572">
    <property type="entry name" value="NifS"/>
    <property type="match status" value="1"/>
</dbReference>
<dbReference type="GO" id="GO:0031071">
    <property type="term" value="F:cysteine desulfurase activity"/>
    <property type="evidence" value="ECO:0007669"/>
    <property type="project" value="UniProtKB-EC"/>
</dbReference>
<evidence type="ECO:0000259" key="13">
    <source>
        <dbReference type="Pfam" id="PF00266"/>
    </source>
</evidence>
<dbReference type="InterPro" id="IPR015422">
    <property type="entry name" value="PyrdxlP-dep_Trfase_small"/>
</dbReference>
<dbReference type="EC" id="2.8.1.7" evidence="4 12"/>
<dbReference type="GO" id="GO:0046872">
    <property type="term" value="F:metal ion binding"/>
    <property type="evidence" value="ECO:0007669"/>
    <property type="project" value="UniProtKB-KW"/>
</dbReference>
<keyword evidence="9 12" id="KW-0411">Iron-sulfur</keyword>
<gene>
    <name evidence="14" type="primary">nifS</name>
    <name evidence="14" type="ORF">CVV64_07710</name>
</gene>
<reference evidence="14 15" key="1">
    <citation type="journal article" date="2017" name="ISME J.">
        <title>Potential for microbial H2 and metal transformations associated with novel bacteria and archaea in deep terrestrial subsurface sediments.</title>
        <authorList>
            <person name="Hernsdorf A.W."/>
            <person name="Amano Y."/>
            <person name="Miyakawa K."/>
            <person name="Ise K."/>
            <person name="Suzuki Y."/>
            <person name="Anantharaman K."/>
            <person name="Probst A."/>
            <person name="Burstein D."/>
            <person name="Thomas B.C."/>
            <person name="Banfield J.F."/>
        </authorList>
    </citation>
    <scope>NUCLEOTIDE SEQUENCE [LARGE SCALE GENOMIC DNA]</scope>
    <source>
        <strain evidence="14">HGW-Wallbacteria-1</strain>
    </source>
</reference>
<dbReference type="GO" id="GO:0030170">
    <property type="term" value="F:pyridoxal phosphate binding"/>
    <property type="evidence" value="ECO:0007669"/>
    <property type="project" value="InterPro"/>
</dbReference>
<comment type="similarity">
    <text evidence="2 12">Belongs to the class-V pyridoxal-phosphate-dependent aminotransferase family. NifS/IscS subfamily.</text>
</comment>
<dbReference type="InterPro" id="IPR000192">
    <property type="entry name" value="Aminotrans_V_dom"/>
</dbReference>
<keyword evidence="7 12" id="KW-0663">Pyridoxal phosphate</keyword>
<proteinExistence type="inferred from homology"/>
<dbReference type="EMBL" id="PGXC01000004">
    <property type="protein sequence ID" value="PKK90756.1"/>
    <property type="molecule type" value="Genomic_DNA"/>
</dbReference>
<evidence type="ECO:0000256" key="2">
    <source>
        <dbReference type="ARBA" id="ARBA00006490"/>
    </source>
</evidence>
<keyword evidence="6 12" id="KW-0479">Metal-binding</keyword>
<dbReference type="NCBIfam" id="NF002806">
    <property type="entry name" value="PRK02948.1"/>
    <property type="match status" value="1"/>
</dbReference>
<evidence type="ECO:0000313" key="15">
    <source>
        <dbReference type="Proteomes" id="UP000233256"/>
    </source>
</evidence>
<dbReference type="GO" id="GO:0051536">
    <property type="term" value="F:iron-sulfur cluster binding"/>
    <property type="evidence" value="ECO:0007669"/>
    <property type="project" value="UniProtKB-KW"/>
</dbReference>
<evidence type="ECO:0000313" key="14">
    <source>
        <dbReference type="EMBL" id="PKK90756.1"/>
    </source>
</evidence>
<dbReference type="Proteomes" id="UP000233256">
    <property type="component" value="Unassembled WGS sequence"/>
</dbReference>
<evidence type="ECO:0000256" key="6">
    <source>
        <dbReference type="ARBA" id="ARBA00022723"/>
    </source>
</evidence>
<dbReference type="GO" id="GO:0006520">
    <property type="term" value="P:amino acid metabolic process"/>
    <property type="evidence" value="ECO:0007669"/>
    <property type="project" value="InterPro"/>
</dbReference>
<evidence type="ECO:0000256" key="4">
    <source>
        <dbReference type="ARBA" id="ARBA00012239"/>
    </source>
</evidence>
<dbReference type="InterPro" id="IPR015421">
    <property type="entry name" value="PyrdxlP-dep_Trfase_major"/>
</dbReference>
<evidence type="ECO:0000256" key="3">
    <source>
        <dbReference type="ARBA" id="ARBA00011738"/>
    </source>
</evidence>
<comment type="catalytic activity">
    <reaction evidence="10 12">
        <text>(sulfur carrier)-H + L-cysteine = (sulfur carrier)-SH + L-alanine</text>
        <dbReference type="Rhea" id="RHEA:43892"/>
        <dbReference type="Rhea" id="RHEA-COMP:14737"/>
        <dbReference type="Rhea" id="RHEA-COMP:14739"/>
        <dbReference type="ChEBI" id="CHEBI:29917"/>
        <dbReference type="ChEBI" id="CHEBI:35235"/>
        <dbReference type="ChEBI" id="CHEBI:57972"/>
        <dbReference type="ChEBI" id="CHEBI:64428"/>
        <dbReference type="EC" id="2.8.1.7"/>
    </reaction>
</comment>
<keyword evidence="8 12" id="KW-0408">Iron</keyword>
<accession>A0A2N1PQX8</accession>
<dbReference type="InterPro" id="IPR015424">
    <property type="entry name" value="PyrdxlP-dep_Trfase"/>
</dbReference>
<name>A0A2N1PQX8_9BACT</name>
<feature type="domain" description="Aminotransferase class V" evidence="13">
    <location>
        <begin position="10"/>
        <end position="380"/>
    </location>
</feature>
<dbReference type="InterPro" id="IPR017772">
    <property type="entry name" value="Cys_deSase_NifS_bac/arc"/>
</dbReference>
<organism evidence="14 15">
    <name type="scientific">Candidatus Wallbacteria bacterium HGW-Wallbacteria-1</name>
    <dbReference type="NCBI Taxonomy" id="2013854"/>
    <lineage>
        <taxon>Bacteria</taxon>
        <taxon>Candidatus Walliibacteriota</taxon>
    </lineage>
</organism>
<dbReference type="FunFam" id="3.40.640.10:FF:000084">
    <property type="entry name" value="IscS-like cysteine desulfurase"/>
    <property type="match status" value="1"/>
</dbReference>
<evidence type="ECO:0000256" key="9">
    <source>
        <dbReference type="ARBA" id="ARBA00023014"/>
    </source>
</evidence>
<evidence type="ECO:0000256" key="12">
    <source>
        <dbReference type="RuleBase" id="RU364075"/>
    </source>
</evidence>
<dbReference type="PANTHER" id="PTHR11601:SF34">
    <property type="entry name" value="CYSTEINE DESULFURASE"/>
    <property type="match status" value="1"/>
</dbReference>
<evidence type="ECO:0000256" key="5">
    <source>
        <dbReference type="ARBA" id="ARBA00022679"/>
    </source>
</evidence>
<dbReference type="NCBIfam" id="TIGR03402">
    <property type="entry name" value="FeS_nifS"/>
    <property type="match status" value="1"/>
</dbReference>
<comment type="function">
    <text evidence="12">Catalyzes the removal of elemental sulfur atoms from cysteine to produce alanine.</text>
</comment>
<dbReference type="SUPFAM" id="SSF53383">
    <property type="entry name" value="PLP-dependent transferases"/>
    <property type="match status" value="1"/>
</dbReference>
<dbReference type="InterPro" id="IPR020578">
    <property type="entry name" value="Aminotrans_V_PyrdxlP_BS"/>
</dbReference>
<dbReference type="Gene3D" id="3.90.1150.10">
    <property type="entry name" value="Aspartate Aminotransferase, domain 1"/>
    <property type="match status" value="1"/>
</dbReference>